<gene>
    <name evidence="2" type="ordered locus">sce4125</name>
</gene>
<dbReference type="AlphaFoldDB" id="A9EW51"/>
<feature type="region of interest" description="Disordered" evidence="1">
    <location>
        <begin position="1"/>
        <end position="82"/>
    </location>
</feature>
<dbReference type="HOGENOM" id="CLU_1947413_0_0_7"/>
<evidence type="ECO:0000256" key="1">
    <source>
        <dbReference type="SAM" id="MobiDB-lite"/>
    </source>
</evidence>
<feature type="compositionally biased region" description="Basic and acidic residues" evidence="1">
    <location>
        <begin position="11"/>
        <end position="27"/>
    </location>
</feature>
<evidence type="ECO:0000313" key="2">
    <source>
        <dbReference type="EMBL" id="CAN94288.1"/>
    </source>
</evidence>
<reference evidence="2 3" key="1">
    <citation type="journal article" date="2007" name="Nat. Biotechnol.">
        <title>Complete genome sequence of the myxobacterium Sorangium cellulosum.</title>
        <authorList>
            <person name="Schneiker S."/>
            <person name="Perlova O."/>
            <person name="Kaiser O."/>
            <person name="Gerth K."/>
            <person name="Alici A."/>
            <person name="Altmeyer M.O."/>
            <person name="Bartels D."/>
            <person name="Bekel T."/>
            <person name="Beyer S."/>
            <person name="Bode E."/>
            <person name="Bode H.B."/>
            <person name="Bolten C.J."/>
            <person name="Choudhuri J.V."/>
            <person name="Doss S."/>
            <person name="Elnakady Y.A."/>
            <person name="Frank B."/>
            <person name="Gaigalat L."/>
            <person name="Goesmann A."/>
            <person name="Groeger C."/>
            <person name="Gross F."/>
            <person name="Jelsbak L."/>
            <person name="Jelsbak L."/>
            <person name="Kalinowski J."/>
            <person name="Kegler C."/>
            <person name="Knauber T."/>
            <person name="Konietzny S."/>
            <person name="Kopp M."/>
            <person name="Krause L."/>
            <person name="Krug D."/>
            <person name="Linke B."/>
            <person name="Mahmud T."/>
            <person name="Martinez-Arias R."/>
            <person name="McHardy A.C."/>
            <person name="Merai M."/>
            <person name="Meyer F."/>
            <person name="Mormann S."/>
            <person name="Munoz-Dorado J."/>
            <person name="Perez J."/>
            <person name="Pradella S."/>
            <person name="Rachid S."/>
            <person name="Raddatz G."/>
            <person name="Rosenau F."/>
            <person name="Rueckert C."/>
            <person name="Sasse F."/>
            <person name="Scharfe M."/>
            <person name="Schuster S.C."/>
            <person name="Suen G."/>
            <person name="Treuner-Lange A."/>
            <person name="Velicer G.J."/>
            <person name="Vorholter F.-J."/>
            <person name="Weissman K.J."/>
            <person name="Welch R.D."/>
            <person name="Wenzel S.C."/>
            <person name="Whitworth D.E."/>
            <person name="Wilhelm S."/>
            <person name="Wittmann C."/>
            <person name="Bloecker H."/>
            <person name="Puehler A."/>
            <person name="Mueller R."/>
        </authorList>
    </citation>
    <scope>NUCLEOTIDE SEQUENCE [LARGE SCALE GENOMIC DNA]</scope>
    <source>
        <strain evidence="3">So ce56</strain>
    </source>
</reference>
<evidence type="ECO:0000313" key="3">
    <source>
        <dbReference type="Proteomes" id="UP000002139"/>
    </source>
</evidence>
<dbReference type="EMBL" id="AM746676">
    <property type="protein sequence ID" value="CAN94288.1"/>
    <property type="molecule type" value="Genomic_DNA"/>
</dbReference>
<keyword evidence="3" id="KW-1185">Reference proteome</keyword>
<accession>A9EW51</accession>
<name>A9EW51_SORC5</name>
<dbReference type="KEGG" id="scl:sce4125"/>
<dbReference type="Proteomes" id="UP000002139">
    <property type="component" value="Chromosome"/>
</dbReference>
<feature type="compositionally biased region" description="Basic and acidic residues" evidence="1">
    <location>
        <begin position="47"/>
        <end position="63"/>
    </location>
</feature>
<organism evidence="2 3">
    <name type="scientific">Sorangium cellulosum (strain So ce56)</name>
    <name type="common">Polyangium cellulosum (strain So ce56)</name>
    <dbReference type="NCBI Taxonomy" id="448385"/>
    <lineage>
        <taxon>Bacteria</taxon>
        <taxon>Pseudomonadati</taxon>
        <taxon>Myxococcota</taxon>
        <taxon>Polyangia</taxon>
        <taxon>Polyangiales</taxon>
        <taxon>Polyangiaceae</taxon>
        <taxon>Sorangium</taxon>
    </lineage>
</organism>
<proteinExistence type="predicted"/>
<protein>
    <submittedName>
        <fullName evidence="2">Uncharacterized protein</fullName>
    </submittedName>
</protein>
<sequence>MQASWASLGDRVVDYVREEPDPEDHPRTPLRHAFGNVERALGSGPAERTRQARGDKRPVECRCRAPPGTRSRHAGEGSREGLPGILGVAVSIERRRPMRLFASAAVQRTWCLLPRTLAPRCGDPARRRH</sequence>